<evidence type="ECO:0000256" key="3">
    <source>
        <dbReference type="ARBA" id="ARBA00022630"/>
    </source>
</evidence>
<evidence type="ECO:0000256" key="5">
    <source>
        <dbReference type="ARBA" id="ARBA00023002"/>
    </source>
</evidence>
<dbReference type="PANTHER" id="PTHR10961">
    <property type="entry name" value="PEROXISOMAL SARCOSINE OXIDASE"/>
    <property type="match status" value="1"/>
</dbReference>
<keyword evidence="5" id="KW-0560">Oxidoreductase</keyword>
<comment type="similarity">
    <text evidence="2">Belongs to the MSOX/MTOX family.</text>
</comment>
<dbReference type="Gene3D" id="3.50.50.60">
    <property type="entry name" value="FAD/NAD(P)-binding domain"/>
    <property type="match status" value="1"/>
</dbReference>
<dbReference type="Gene3D" id="3.30.9.10">
    <property type="entry name" value="D-Amino Acid Oxidase, subunit A, domain 2"/>
    <property type="match status" value="1"/>
</dbReference>
<sequence>MTVNGPPVGTTYHLGSGMSTVLIIGAGNFGAATALSLARKGGVRVMLVDTAGYPNPRAASHDINKIVRDDYPDTLYMRMLLRAMPLWRESELYGPWYHEVGMLRADPSSFGTKSMAAYRALGCDNGSEYLPVDEVRRRWNGVFATSNLDGVDKVLYNPSVGYAEADKALGAVVQAAVDLGVDYITGEMSTLSFGPDGRCTGVDLEDGRALRADQILMATGARTAALLAQSAPEDKTLHVGDRLLATGAVSFYAKVDGPQRKKFEPIPVFKSCLPQVKGEGMSILPDGTLKFNCDFCFTNYTNFPATGERMSTVPDNSVYNVWTGPNFLKFFEDRARKTIDGLYGDEVKDVSVDAYRMCWDASTPTHDFLITPHPHCRNLYVATGGSFHGWKFLPVIGDYVVDMMQGTLPDEYADRWAWDKRGGDGHSANPTYHIVGDLQEWTGKLI</sequence>
<evidence type="ECO:0000256" key="4">
    <source>
        <dbReference type="ARBA" id="ARBA00022827"/>
    </source>
</evidence>
<evidence type="ECO:0000256" key="2">
    <source>
        <dbReference type="ARBA" id="ARBA00010989"/>
    </source>
</evidence>
<dbReference type="InterPro" id="IPR036188">
    <property type="entry name" value="FAD/NAD-bd_sf"/>
</dbReference>
<dbReference type="GO" id="GO:0051698">
    <property type="term" value="F:saccharopine oxidase activity"/>
    <property type="evidence" value="ECO:0007669"/>
    <property type="project" value="TreeGrafter"/>
</dbReference>
<keyword evidence="4" id="KW-0274">FAD</keyword>
<dbReference type="EMBL" id="JAANYQ010000002">
    <property type="protein sequence ID" value="KAF4125640.1"/>
    <property type="molecule type" value="Genomic_DNA"/>
</dbReference>
<dbReference type="GO" id="GO:0050660">
    <property type="term" value="F:flavin adenine dinucleotide binding"/>
    <property type="evidence" value="ECO:0007669"/>
    <property type="project" value="InterPro"/>
</dbReference>
<evidence type="ECO:0000256" key="6">
    <source>
        <dbReference type="SAM" id="Phobius"/>
    </source>
</evidence>
<organism evidence="8 9">
    <name type="scientific">Geosmithia morbida</name>
    <dbReference type="NCBI Taxonomy" id="1094350"/>
    <lineage>
        <taxon>Eukaryota</taxon>
        <taxon>Fungi</taxon>
        <taxon>Dikarya</taxon>
        <taxon>Ascomycota</taxon>
        <taxon>Pezizomycotina</taxon>
        <taxon>Sordariomycetes</taxon>
        <taxon>Hypocreomycetidae</taxon>
        <taxon>Hypocreales</taxon>
        <taxon>Bionectriaceae</taxon>
        <taxon>Geosmithia</taxon>
    </lineage>
</organism>
<keyword evidence="6" id="KW-1133">Transmembrane helix</keyword>
<keyword evidence="9" id="KW-1185">Reference proteome</keyword>
<feature type="domain" description="FAD dependent oxidoreductase" evidence="7">
    <location>
        <begin position="21"/>
        <end position="403"/>
    </location>
</feature>
<keyword evidence="6" id="KW-0472">Membrane</keyword>
<evidence type="ECO:0000313" key="8">
    <source>
        <dbReference type="EMBL" id="KAF4125640.1"/>
    </source>
</evidence>
<feature type="transmembrane region" description="Helical" evidence="6">
    <location>
        <begin position="20"/>
        <end position="38"/>
    </location>
</feature>
<dbReference type="AlphaFoldDB" id="A0A9P4YZ88"/>
<dbReference type="Proteomes" id="UP000749293">
    <property type="component" value="Unassembled WGS sequence"/>
</dbReference>
<dbReference type="RefSeq" id="XP_035324292.1">
    <property type="nucleotide sequence ID" value="XM_035462868.1"/>
</dbReference>
<proteinExistence type="inferred from homology"/>
<keyword evidence="3" id="KW-0285">Flavoprotein</keyword>
<evidence type="ECO:0000259" key="7">
    <source>
        <dbReference type="Pfam" id="PF01266"/>
    </source>
</evidence>
<comment type="caution">
    <text evidence="8">The sequence shown here is derived from an EMBL/GenBank/DDBJ whole genome shotgun (WGS) entry which is preliminary data.</text>
</comment>
<keyword evidence="6" id="KW-0812">Transmembrane</keyword>
<evidence type="ECO:0000256" key="1">
    <source>
        <dbReference type="ARBA" id="ARBA00001974"/>
    </source>
</evidence>
<dbReference type="GeneID" id="55967114"/>
<comment type="cofactor">
    <cofactor evidence="1">
        <name>FAD</name>
        <dbReference type="ChEBI" id="CHEBI:57692"/>
    </cofactor>
</comment>
<dbReference type="OrthoDB" id="2219495at2759"/>
<evidence type="ECO:0000313" key="9">
    <source>
        <dbReference type="Proteomes" id="UP000749293"/>
    </source>
</evidence>
<dbReference type="Pfam" id="PF01266">
    <property type="entry name" value="DAO"/>
    <property type="match status" value="1"/>
</dbReference>
<reference evidence="8" key="1">
    <citation type="submission" date="2020-03" db="EMBL/GenBank/DDBJ databases">
        <title>Site-based positive gene gene selection in Geosmithia morbida across the United States reveals a broad range of putative effectors and factors for local host and environmental adapation.</title>
        <authorList>
            <person name="Onufrak A."/>
            <person name="Murdoch R.W."/>
            <person name="Gazis R."/>
            <person name="Huff M."/>
            <person name="Staton M."/>
            <person name="Klingeman W."/>
            <person name="Hadziabdic D."/>
        </authorList>
    </citation>
    <scope>NUCLEOTIDE SEQUENCE</scope>
    <source>
        <strain evidence="8">1262</strain>
    </source>
</reference>
<accession>A0A9P4YZ88</accession>
<protein>
    <submittedName>
        <fullName evidence="8">Sarcosine oxidase / L-pipecolate oxidase</fullName>
    </submittedName>
</protein>
<dbReference type="PANTHER" id="PTHR10961:SF37">
    <property type="entry name" value="FAD DEPENDENT OXIDOREDUCTASE DOMAIN-CONTAINING PROTEIN"/>
    <property type="match status" value="1"/>
</dbReference>
<dbReference type="GO" id="GO:0008115">
    <property type="term" value="F:sarcosine oxidase activity"/>
    <property type="evidence" value="ECO:0007669"/>
    <property type="project" value="TreeGrafter"/>
</dbReference>
<dbReference type="SUPFAM" id="SSF51905">
    <property type="entry name" value="FAD/NAD(P)-binding domain"/>
    <property type="match status" value="1"/>
</dbReference>
<dbReference type="InterPro" id="IPR045170">
    <property type="entry name" value="MTOX"/>
</dbReference>
<gene>
    <name evidence="8" type="ORF">GMORB2_0884</name>
</gene>
<dbReference type="InterPro" id="IPR006076">
    <property type="entry name" value="FAD-dep_OxRdtase"/>
</dbReference>
<name>A0A9P4YZ88_9HYPO</name>